<dbReference type="PANTHER" id="PTHR22870">
    <property type="entry name" value="REGULATOR OF CHROMOSOME CONDENSATION"/>
    <property type="match status" value="1"/>
</dbReference>
<dbReference type="PRINTS" id="PR00633">
    <property type="entry name" value="RCCNDNSATION"/>
</dbReference>
<dbReference type="InterPro" id="IPR058923">
    <property type="entry name" value="RCC1-like_dom"/>
</dbReference>
<feature type="repeat" description="RCC1" evidence="2">
    <location>
        <begin position="237"/>
        <end position="288"/>
    </location>
</feature>
<dbReference type="Pfam" id="PF25390">
    <property type="entry name" value="WD40_RLD"/>
    <property type="match status" value="2"/>
</dbReference>
<dbReference type="PROSITE" id="PS00626">
    <property type="entry name" value="RCC1_2"/>
    <property type="match status" value="3"/>
</dbReference>
<dbReference type="PANTHER" id="PTHR22870:SF408">
    <property type="entry name" value="OS09G0560450 PROTEIN"/>
    <property type="match status" value="1"/>
</dbReference>
<feature type="repeat" description="RCC1" evidence="2">
    <location>
        <begin position="190"/>
        <end position="236"/>
    </location>
</feature>
<evidence type="ECO:0000313" key="5">
    <source>
        <dbReference type="EMBL" id="CAL5222259.1"/>
    </source>
</evidence>
<gene>
    <name evidence="5" type="primary">g4596</name>
    <name evidence="5" type="ORF">VP750_LOCUS3918</name>
</gene>
<evidence type="ECO:0000256" key="1">
    <source>
        <dbReference type="ARBA" id="ARBA00022737"/>
    </source>
</evidence>
<evidence type="ECO:0000256" key="2">
    <source>
        <dbReference type="PROSITE-ProRule" id="PRU00235"/>
    </source>
</evidence>
<evidence type="ECO:0000256" key="3">
    <source>
        <dbReference type="SAM" id="MobiDB-lite"/>
    </source>
</evidence>
<feature type="repeat" description="RCC1" evidence="2">
    <location>
        <begin position="86"/>
        <end position="137"/>
    </location>
</feature>
<feature type="repeat" description="RCC1" evidence="2">
    <location>
        <begin position="138"/>
        <end position="189"/>
    </location>
</feature>
<feature type="repeat" description="RCC1" evidence="2">
    <location>
        <begin position="289"/>
        <end position="340"/>
    </location>
</feature>
<protein>
    <submittedName>
        <fullName evidence="5">G4596 protein</fullName>
    </submittedName>
</protein>
<dbReference type="Proteomes" id="UP001497392">
    <property type="component" value="Unassembled WGS sequence"/>
</dbReference>
<feature type="domain" description="RCC1-like" evidence="4">
    <location>
        <begin position="12"/>
        <end position="215"/>
    </location>
</feature>
<comment type="caution">
    <text evidence="5">The sequence shown here is derived from an EMBL/GenBank/DDBJ whole genome shotgun (WGS) entry which is preliminary data.</text>
</comment>
<dbReference type="SUPFAM" id="SSF50985">
    <property type="entry name" value="RCC1/BLIP-II"/>
    <property type="match status" value="2"/>
</dbReference>
<feature type="repeat" description="RCC1" evidence="2">
    <location>
        <begin position="341"/>
        <end position="392"/>
    </location>
</feature>
<name>A0ABP1FTQ6_9CHLO</name>
<evidence type="ECO:0000313" key="6">
    <source>
        <dbReference type="Proteomes" id="UP001497392"/>
    </source>
</evidence>
<feature type="repeat" description="RCC1" evidence="2">
    <location>
        <begin position="33"/>
        <end position="84"/>
    </location>
</feature>
<dbReference type="Gene3D" id="2.130.10.30">
    <property type="entry name" value="Regulator of chromosome condensation 1/beta-lactamase-inhibitor protein II"/>
    <property type="match status" value="3"/>
</dbReference>
<feature type="region of interest" description="Disordered" evidence="3">
    <location>
        <begin position="456"/>
        <end position="481"/>
    </location>
</feature>
<dbReference type="InterPro" id="IPR000408">
    <property type="entry name" value="Reg_chr_condens"/>
</dbReference>
<organism evidence="5 6">
    <name type="scientific">Coccomyxa viridis</name>
    <dbReference type="NCBI Taxonomy" id="1274662"/>
    <lineage>
        <taxon>Eukaryota</taxon>
        <taxon>Viridiplantae</taxon>
        <taxon>Chlorophyta</taxon>
        <taxon>core chlorophytes</taxon>
        <taxon>Trebouxiophyceae</taxon>
        <taxon>Trebouxiophyceae incertae sedis</taxon>
        <taxon>Coccomyxaceae</taxon>
        <taxon>Coccomyxa</taxon>
    </lineage>
</organism>
<dbReference type="PROSITE" id="PS50012">
    <property type="entry name" value="RCC1_3"/>
    <property type="match status" value="8"/>
</dbReference>
<keyword evidence="1" id="KW-0677">Repeat</keyword>
<dbReference type="EMBL" id="CAXHTA020000006">
    <property type="protein sequence ID" value="CAL5222259.1"/>
    <property type="molecule type" value="Genomic_DNA"/>
</dbReference>
<feature type="domain" description="RCC1-like" evidence="4">
    <location>
        <begin position="216"/>
        <end position="423"/>
    </location>
</feature>
<evidence type="ECO:0000259" key="4">
    <source>
        <dbReference type="Pfam" id="PF25390"/>
    </source>
</evidence>
<reference evidence="5 6" key="1">
    <citation type="submission" date="2024-06" db="EMBL/GenBank/DDBJ databases">
        <authorList>
            <person name="Kraege A."/>
            <person name="Thomma B."/>
        </authorList>
    </citation>
    <scope>NUCLEOTIDE SEQUENCE [LARGE SCALE GENOMIC DNA]</scope>
</reference>
<proteinExistence type="predicted"/>
<dbReference type="InterPro" id="IPR009091">
    <property type="entry name" value="RCC1/BLIP-II"/>
</dbReference>
<feature type="repeat" description="RCC1" evidence="2">
    <location>
        <begin position="393"/>
        <end position="428"/>
    </location>
</feature>
<keyword evidence="6" id="KW-1185">Reference proteome</keyword>
<dbReference type="InterPro" id="IPR051210">
    <property type="entry name" value="Ub_ligase/GEF_domain"/>
</dbReference>
<accession>A0ABP1FTQ6</accession>
<sequence length="481" mass="50896">MGEVAASTNGTQSLRVTSICCGSSHTLALLNNGIVLSWGRGEDGQLGHGDAEERARPQAIYHLRSSECSSVYSGAEYSVALSIAKNEVYSWGWGDFGRLGHGDCNDIFIPQSISALSNRNIVKIACGDTHTLAVTDTGDLFAFGRNQNGQLGIGSTNDALLPHPVEALKGIEVRAVACGGEHSLAATEAGELYTWGWGRYGNLGLGRAEDRLIPVKGVKVVSMSCGAEHSVGLSDTGVVYAWGWGSYGNLGDGERVDRWAPVKVLGMEDVKIVSVACGWRHSIAADSNGTVYTFGWSKYGQLGHGDISDQLSPKAVEALKDRRIVAIAGGWRHTAAADDAGNLYTWGWNKFGQLGSGSTSDSHKPVQVRGLGDVPVRLLSCGWRHTVAVNEAGEVYSWGRGVNGQLGHSTLKDTPVPKRLDDLSTGTINADELGLNALPSGSYVPPADRYAIVPDNPSPAGAGNQRFSTVPEMPVAKKPRA</sequence>